<evidence type="ECO:0000313" key="2">
    <source>
        <dbReference type="EMBL" id="TWT35241.1"/>
    </source>
</evidence>
<dbReference type="AlphaFoldDB" id="A0A5C5VAA8"/>
<protein>
    <submittedName>
        <fullName evidence="2">Uncharacterized protein</fullName>
    </submittedName>
</protein>
<dbReference type="NCBIfam" id="NF033564">
    <property type="entry name" value="transpos_ISAs1"/>
    <property type="match status" value="1"/>
</dbReference>
<feature type="region of interest" description="Disordered" evidence="1">
    <location>
        <begin position="146"/>
        <end position="174"/>
    </location>
</feature>
<reference evidence="2 3" key="1">
    <citation type="submission" date="2019-02" db="EMBL/GenBank/DDBJ databases">
        <title>Deep-cultivation of Planctomycetes and their phenomic and genomic characterization uncovers novel biology.</title>
        <authorList>
            <person name="Wiegand S."/>
            <person name="Jogler M."/>
            <person name="Boedeker C."/>
            <person name="Pinto D."/>
            <person name="Vollmers J."/>
            <person name="Rivas-Marin E."/>
            <person name="Kohn T."/>
            <person name="Peeters S.H."/>
            <person name="Heuer A."/>
            <person name="Rast P."/>
            <person name="Oberbeckmann S."/>
            <person name="Bunk B."/>
            <person name="Jeske O."/>
            <person name="Meyerdierks A."/>
            <person name="Storesund J.E."/>
            <person name="Kallscheuer N."/>
            <person name="Luecker S."/>
            <person name="Lage O.M."/>
            <person name="Pohl T."/>
            <person name="Merkel B.J."/>
            <person name="Hornburger P."/>
            <person name="Mueller R.-W."/>
            <person name="Bruemmer F."/>
            <person name="Labrenz M."/>
            <person name="Spormann A.M."/>
            <person name="Op Den Camp H."/>
            <person name="Overmann J."/>
            <person name="Amann R."/>
            <person name="Jetten M.S.M."/>
            <person name="Mascher T."/>
            <person name="Medema M.H."/>
            <person name="Devos D.P."/>
            <person name="Kaster A.-K."/>
            <person name="Ovreas L."/>
            <person name="Rohde M."/>
            <person name="Galperin M.Y."/>
            <person name="Jogler C."/>
        </authorList>
    </citation>
    <scope>NUCLEOTIDE SEQUENCE [LARGE SCALE GENOMIC DNA]</scope>
    <source>
        <strain evidence="2 3">KOR34</strain>
    </source>
</reference>
<keyword evidence="3" id="KW-1185">Reference proteome</keyword>
<dbReference type="PANTHER" id="PTHR30298:SF0">
    <property type="entry name" value="PROTEIN YBFL-RELATED"/>
    <property type="match status" value="1"/>
</dbReference>
<organism evidence="2 3">
    <name type="scientific">Posidoniimonas corsicana</name>
    <dbReference type="NCBI Taxonomy" id="1938618"/>
    <lineage>
        <taxon>Bacteria</taxon>
        <taxon>Pseudomonadati</taxon>
        <taxon>Planctomycetota</taxon>
        <taxon>Planctomycetia</taxon>
        <taxon>Pirellulales</taxon>
        <taxon>Lacipirellulaceae</taxon>
        <taxon>Posidoniimonas</taxon>
    </lineage>
</organism>
<dbReference type="Proteomes" id="UP000316714">
    <property type="component" value="Unassembled WGS sequence"/>
</dbReference>
<feature type="compositionally biased region" description="Polar residues" evidence="1">
    <location>
        <begin position="150"/>
        <end position="174"/>
    </location>
</feature>
<dbReference type="InterPro" id="IPR051698">
    <property type="entry name" value="Transposase_11-like"/>
</dbReference>
<name>A0A5C5VAA8_9BACT</name>
<dbReference type="EMBL" id="SIHJ01000001">
    <property type="protein sequence ID" value="TWT35241.1"/>
    <property type="molecule type" value="Genomic_DNA"/>
</dbReference>
<evidence type="ECO:0000313" key="3">
    <source>
        <dbReference type="Proteomes" id="UP000316714"/>
    </source>
</evidence>
<accession>A0A5C5VAA8</accession>
<dbReference type="PANTHER" id="PTHR30298">
    <property type="entry name" value="H REPEAT-ASSOCIATED PREDICTED TRANSPOSASE"/>
    <property type="match status" value="1"/>
</dbReference>
<comment type="caution">
    <text evidence="2">The sequence shown here is derived from an EMBL/GenBank/DDBJ whole genome shotgun (WGS) entry which is preliminary data.</text>
</comment>
<dbReference type="InterPro" id="IPR047647">
    <property type="entry name" value="ISAs1_transpos"/>
</dbReference>
<evidence type="ECO:0000256" key="1">
    <source>
        <dbReference type="SAM" id="MobiDB-lite"/>
    </source>
</evidence>
<sequence>MLALKGNHEKLRAAVAEHFEQLHKDDFEHGDCRRRQTKGNGHGRVEKRYYYHAPLPEGIKPLAKDWKGLTTIGQVVSITERDGKETTDVRYYLTSLKLGVKRFARAVRGHRGIENSLHWVLDVTWGEDQSRARDRRLADNLAAFDASPSDCLSDTPPSTASKENSRSLDGTTNS</sequence>
<gene>
    <name evidence="2" type="ORF">KOR34_01290</name>
</gene>
<proteinExistence type="predicted"/>